<proteinExistence type="predicted"/>
<dbReference type="OrthoDB" id="5241752at2759"/>
<dbReference type="EMBL" id="KZ678634">
    <property type="protein sequence ID" value="PSR77835.1"/>
    <property type="molecule type" value="Genomic_DNA"/>
</dbReference>
<dbReference type="AlphaFoldDB" id="A0A2T2ZVJ9"/>
<dbReference type="InterPro" id="IPR022190">
    <property type="entry name" value="DUF3716"/>
</dbReference>
<dbReference type="Pfam" id="PF12511">
    <property type="entry name" value="DUF3716"/>
    <property type="match status" value="1"/>
</dbReference>
<gene>
    <name evidence="1" type="ORF">BD289DRAFT_137650</name>
</gene>
<protein>
    <submittedName>
        <fullName evidence="1">Uncharacterized protein</fullName>
    </submittedName>
</protein>
<dbReference type="InParanoid" id="A0A2T2ZVJ9"/>
<reference evidence="1 2" key="1">
    <citation type="journal article" date="2018" name="Mycol. Prog.">
        <title>Coniella lustricola, a new species from submerged detritus.</title>
        <authorList>
            <person name="Raudabaugh D.B."/>
            <person name="Iturriaga T."/>
            <person name="Carver A."/>
            <person name="Mondo S."/>
            <person name="Pangilinan J."/>
            <person name="Lipzen A."/>
            <person name="He G."/>
            <person name="Amirebrahimi M."/>
            <person name="Grigoriev I.V."/>
            <person name="Miller A.N."/>
        </authorList>
    </citation>
    <scope>NUCLEOTIDE SEQUENCE [LARGE SCALE GENOMIC DNA]</scope>
    <source>
        <strain evidence="1 2">B22-T-1</strain>
    </source>
</reference>
<name>A0A2T2ZVJ9_9PEZI</name>
<organism evidence="1 2">
    <name type="scientific">Coniella lustricola</name>
    <dbReference type="NCBI Taxonomy" id="2025994"/>
    <lineage>
        <taxon>Eukaryota</taxon>
        <taxon>Fungi</taxon>
        <taxon>Dikarya</taxon>
        <taxon>Ascomycota</taxon>
        <taxon>Pezizomycotina</taxon>
        <taxon>Sordariomycetes</taxon>
        <taxon>Sordariomycetidae</taxon>
        <taxon>Diaporthales</taxon>
        <taxon>Schizoparmaceae</taxon>
        <taxon>Coniella</taxon>
    </lineage>
</organism>
<sequence>MNTDEDRVIAMPSRNVEIRVSVNEDLRRLTARILRREGYFRAILVHSRGHPSNSPCANKCARNNGVPFSGCVRLPDFQDGACSACVWASSDQESTKRYTEKPLTLGRAEEIGWTSTRAVFR</sequence>
<evidence type="ECO:0000313" key="1">
    <source>
        <dbReference type="EMBL" id="PSR77835.1"/>
    </source>
</evidence>
<evidence type="ECO:0000313" key="2">
    <source>
        <dbReference type="Proteomes" id="UP000241462"/>
    </source>
</evidence>
<dbReference type="Proteomes" id="UP000241462">
    <property type="component" value="Unassembled WGS sequence"/>
</dbReference>
<keyword evidence="2" id="KW-1185">Reference proteome</keyword>
<accession>A0A2T2ZVJ9</accession>